<protein>
    <submittedName>
        <fullName evidence="2">Acyl carrier protein</fullName>
    </submittedName>
</protein>
<accession>A0A7X5XYD1</accession>
<gene>
    <name evidence="2" type="ORF">GGR89_001944</name>
</gene>
<dbReference type="Pfam" id="PF00550">
    <property type="entry name" value="PP-binding"/>
    <property type="match status" value="1"/>
</dbReference>
<name>A0A7X5XYD1_9SPHN</name>
<evidence type="ECO:0000313" key="3">
    <source>
        <dbReference type="Proteomes" id="UP000531251"/>
    </source>
</evidence>
<dbReference type="Proteomes" id="UP000531251">
    <property type="component" value="Unassembled WGS sequence"/>
</dbReference>
<keyword evidence="3" id="KW-1185">Reference proteome</keyword>
<dbReference type="InterPro" id="IPR009081">
    <property type="entry name" value="PP-bd_ACP"/>
</dbReference>
<dbReference type="PROSITE" id="PS50075">
    <property type="entry name" value="CARRIER"/>
    <property type="match status" value="1"/>
</dbReference>
<dbReference type="Gene3D" id="1.10.1200.10">
    <property type="entry name" value="ACP-like"/>
    <property type="match status" value="1"/>
</dbReference>
<reference evidence="2 3" key="1">
    <citation type="submission" date="2020-03" db="EMBL/GenBank/DDBJ databases">
        <title>Genomic Encyclopedia of Type Strains, Phase IV (KMG-IV): sequencing the most valuable type-strain genomes for metagenomic binning, comparative biology and taxonomic classification.</title>
        <authorList>
            <person name="Goeker M."/>
        </authorList>
    </citation>
    <scope>NUCLEOTIDE SEQUENCE [LARGE SCALE GENOMIC DNA]</scope>
    <source>
        <strain evidence="2 3">DSM 7225</strain>
    </source>
</reference>
<comment type="caution">
    <text evidence="2">The sequence shown here is derived from an EMBL/GenBank/DDBJ whole genome shotgun (WGS) entry which is preliminary data.</text>
</comment>
<feature type="domain" description="Carrier" evidence="1">
    <location>
        <begin position="1"/>
        <end position="77"/>
    </location>
</feature>
<organism evidence="2 3">
    <name type="scientific">Sphingomonas trueperi</name>
    <dbReference type="NCBI Taxonomy" id="53317"/>
    <lineage>
        <taxon>Bacteria</taxon>
        <taxon>Pseudomonadati</taxon>
        <taxon>Pseudomonadota</taxon>
        <taxon>Alphaproteobacteria</taxon>
        <taxon>Sphingomonadales</taxon>
        <taxon>Sphingomonadaceae</taxon>
        <taxon>Sphingomonas</taxon>
    </lineage>
</organism>
<evidence type="ECO:0000313" key="2">
    <source>
        <dbReference type="EMBL" id="NJB97629.1"/>
    </source>
</evidence>
<dbReference type="SUPFAM" id="SSF47336">
    <property type="entry name" value="ACP-like"/>
    <property type="match status" value="1"/>
</dbReference>
<sequence>MQDIYDKLTEILQDVFDDDEIVASPELAAADVDGWDSLAHVRFILAIERGFGVKFSAAEASAFANVGELANGIAAKRSA</sequence>
<evidence type="ECO:0000259" key="1">
    <source>
        <dbReference type="PROSITE" id="PS50075"/>
    </source>
</evidence>
<dbReference type="InterPro" id="IPR036736">
    <property type="entry name" value="ACP-like_sf"/>
</dbReference>
<dbReference type="AlphaFoldDB" id="A0A7X5XYD1"/>
<proteinExistence type="predicted"/>
<dbReference type="EMBL" id="JAATJB010000005">
    <property type="protein sequence ID" value="NJB97629.1"/>
    <property type="molecule type" value="Genomic_DNA"/>
</dbReference>
<dbReference type="RefSeq" id="WP_206431087.1">
    <property type="nucleotide sequence ID" value="NZ_BAAADY010000048.1"/>
</dbReference>